<sequence>MCHHQHDYRLVVVSSVSFRNGILLSGKRGGERCEGAGAKTKHEEDINTLFMVHKSSYLLEREQKAAGTERKMNHSPDTDELMTMSLPNNITGTMTTTNTVPPDEGKESSSSSFPPPTCSDQTMAPTENVNASTLMTASTLPKKDPSSSPNSSSPPSPNELESGLRILENRLNKIAAPLAPSHLPKPTKSLLPKPDLKLKCNKTVKLMNIPSPISEIGPPSNSSSGNSTNAGHSATAPTTSSMLKSTLKRMTRFSTTKPSSVPPSNTHEPFISATSPKKRIAKSPAPPTTLGRSKSFKEPFSHRPSSSSSTSSTTSNGSSSKTMSSSLRRPARRDDSNNIQRSGTSGNLAKRSQSMRRLKDKDLCVKKSRGVQTQLTKDVMDEGVSSKEDESIPTAVDFSIYLPDILGCGNSVDPVETIVSEHSDPPDVRKNRQLTLDNMKLHREVERLKAQVNENEHLKKELKSVRIKLEEEVKARVHIEKQLDEHNDKVQCIVRSMDTVEREFECRQDNMLQLEQRCAEMQSQLFEAQRTINEKRQELSRKCNDYKALMSRFQEAEIETTELQEFLQAEKTTLTEGLKESETDILEMKQKFIDKERELASAEERCQHLVRLGEQRHQEILTLETQLNGVQEKAKEMILSQGAEISRASIAFSQLSAKLEAFFNNFTNNNHFNHQHLSQNGFKTTGLFPRQGSSFDEDDENSCSPPSSSNLSSPLRKNSINIPRSASHFLVTPPDKDFEDDEELGDPFNKAMMNVSLLGPSATGSSNSINHNECLSNNNLCNINNNNNNNNKRDSNETTNAATDGVSNSLQNLSNAIDTRKKSQETGGLSENSDISSSSSSLPSLVDRIGYITNLIDKYNLNLRNISNCNCDRSTDIKELDPLATSTTADIINENQTNGNNNQDLNRILLEKENEIKELKKASERILKHREILQSNWKDTEAEIHEMDNLYQVTVENVLNVLQSHPDIVNANHDFLRLQKKMESVADSSSSIAVKRENGQKGVEEEDKYGLRSGGSEATPSLSLNNTSQTLKKPMEDSRMLNPP</sequence>
<dbReference type="OrthoDB" id="7475679at2759"/>
<dbReference type="EMBL" id="HG994593">
    <property type="protein sequence ID" value="CAF2854053.1"/>
    <property type="molecule type" value="Genomic_DNA"/>
</dbReference>
<evidence type="ECO:0000313" key="4">
    <source>
        <dbReference type="Proteomes" id="UP000675881"/>
    </source>
</evidence>
<gene>
    <name evidence="3" type="ORF">LSAA_5403</name>
</gene>
<feature type="coiled-coil region" evidence="1">
    <location>
        <begin position="431"/>
        <end position="605"/>
    </location>
</feature>
<feature type="compositionally biased region" description="Polar residues" evidence="2">
    <location>
        <begin position="337"/>
        <end position="352"/>
    </location>
</feature>
<feature type="region of interest" description="Disordered" evidence="2">
    <location>
        <begin position="64"/>
        <end position="124"/>
    </location>
</feature>
<dbReference type="PANTHER" id="PTHR45615:SF40">
    <property type="entry name" value="MYOSIN HEAVY CHAIN, NON-MUSCLE"/>
    <property type="match status" value="1"/>
</dbReference>
<dbReference type="PANTHER" id="PTHR45615">
    <property type="entry name" value="MYOSIN HEAVY CHAIN, NON-MUSCLE"/>
    <property type="match status" value="1"/>
</dbReference>
<feature type="compositionally biased region" description="Polar residues" evidence="2">
    <location>
        <begin position="1016"/>
        <end position="1031"/>
    </location>
</feature>
<name>A0A7R8H472_LEPSM</name>
<feature type="compositionally biased region" description="Basic and acidic residues" evidence="2">
    <location>
        <begin position="64"/>
        <end position="77"/>
    </location>
</feature>
<feature type="compositionally biased region" description="Low complexity" evidence="2">
    <location>
        <begin position="209"/>
        <end position="227"/>
    </location>
</feature>
<feature type="region of interest" description="Disordered" evidence="2">
    <location>
        <begin position="683"/>
        <end position="746"/>
    </location>
</feature>
<evidence type="ECO:0000256" key="1">
    <source>
        <dbReference type="SAM" id="Coils"/>
    </source>
</evidence>
<feature type="compositionally biased region" description="Basic and acidic residues" evidence="2">
    <location>
        <begin position="994"/>
        <end position="1003"/>
    </location>
</feature>
<dbReference type="GO" id="GO:0000146">
    <property type="term" value="F:microfilament motor activity"/>
    <property type="evidence" value="ECO:0007669"/>
    <property type="project" value="TreeGrafter"/>
</dbReference>
<accession>A0A7R8H472</accession>
<dbReference type="GO" id="GO:0032982">
    <property type="term" value="C:myosin filament"/>
    <property type="evidence" value="ECO:0007669"/>
    <property type="project" value="TreeGrafter"/>
</dbReference>
<feature type="region of interest" description="Disordered" evidence="2">
    <location>
        <begin position="987"/>
        <end position="1044"/>
    </location>
</feature>
<feature type="coiled-coil region" evidence="1">
    <location>
        <begin position="902"/>
        <end position="929"/>
    </location>
</feature>
<feature type="compositionally biased region" description="Basic and acidic residues" evidence="2">
    <location>
        <begin position="1033"/>
        <end position="1044"/>
    </location>
</feature>
<keyword evidence="1" id="KW-0175">Coiled coil</keyword>
<proteinExistence type="predicted"/>
<evidence type="ECO:0000313" key="3">
    <source>
        <dbReference type="EMBL" id="CAF2854053.1"/>
    </source>
</evidence>
<dbReference type="AlphaFoldDB" id="A0A7R8H472"/>
<dbReference type="Proteomes" id="UP000675881">
    <property type="component" value="Chromosome 14"/>
</dbReference>
<evidence type="ECO:0000256" key="2">
    <source>
        <dbReference type="SAM" id="MobiDB-lite"/>
    </source>
</evidence>
<feature type="compositionally biased region" description="Low complexity" evidence="2">
    <location>
        <begin position="829"/>
        <end position="842"/>
    </location>
</feature>
<organism evidence="3 4">
    <name type="scientific">Lepeophtheirus salmonis</name>
    <name type="common">Salmon louse</name>
    <name type="synonym">Caligus salmonis</name>
    <dbReference type="NCBI Taxonomy" id="72036"/>
    <lineage>
        <taxon>Eukaryota</taxon>
        <taxon>Metazoa</taxon>
        <taxon>Ecdysozoa</taxon>
        <taxon>Arthropoda</taxon>
        <taxon>Crustacea</taxon>
        <taxon>Multicrustacea</taxon>
        <taxon>Hexanauplia</taxon>
        <taxon>Copepoda</taxon>
        <taxon>Siphonostomatoida</taxon>
        <taxon>Caligidae</taxon>
        <taxon>Lepeophtheirus</taxon>
    </lineage>
</organism>
<feature type="compositionally biased region" description="Polar residues" evidence="2">
    <location>
        <begin position="797"/>
        <end position="817"/>
    </location>
</feature>
<dbReference type="GO" id="GO:0051015">
    <property type="term" value="F:actin filament binding"/>
    <property type="evidence" value="ECO:0007669"/>
    <property type="project" value="TreeGrafter"/>
</dbReference>
<keyword evidence="4" id="KW-1185">Reference proteome</keyword>
<feature type="region of interest" description="Disordered" evidence="2">
    <location>
        <begin position="785"/>
        <end position="842"/>
    </location>
</feature>
<dbReference type="GO" id="GO:0005737">
    <property type="term" value="C:cytoplasm"/>
    <property type="evidence" value="ECO:0007669"/>
    <property type="project" value="TreeGrafter"/>
</dbReference>
<dbReference type="GO" id="GO:0016460">
    <property type="term" value="C:myosin II complex"/>
    <property type="evidence" value="ECO:0007669"/>
    <property type="project" value="TreeGrafter"/>
</dbReference>
<reference evidence="3" key="1">
    <citation type="submission" date="2021-02" db="EMBL/GenBank/DDBJ databases">
        <authorList>
            <person name="Bekaert M."/>
        </authorList>
    </citation>
    <scope>NUCLEOTIDE SEQUENCE</scope>
    <source>
        <strain evidence="3">IoA-00</strain>
    </source>
</reference>
<feature type="compositionally biased region" description="Low complexity" evidence="2">
    <location>
        <begin position="702"/>
        <end position="719"/>
    </location>
</feature>
<feature type="region of interest" description="Disordered" evidence="2">
    <location>
        <begin position="138"/>
        <end position="161"/>
    </location>
</feature>
<feature type="region of interest" description="Disordered" evidence="2">
    <location>
        <begin position="209"/>
        <end position="363"/>
    </location>
</feature>
<feature type="compositionally biased region" description="Polar residues" evidence="2">
    <location>
        <begin position="252"/>
        <end position="275"/>
    </location>
</feature>
<protein>
    <submittedName>
        <fullName evidence="3">(salmon louse) hypothetical protein</fullName>
    </submittedName>
</protein>
<feature type="compositionally biased region" description="Low complexity" evidence="2">
    <location>
        <begin position="88"/>
        <end position="99"/>
    </location>
</feature>
<feature type="compositionally biased region" description="Polar residues" evidence="2">
    <location>
        <begin position="228"/>
        <end position="244"/>
    </location>
</feature>
<feature type="compositionally biased region" description="Low complexity" evidence="2">
    <location>
        <begin position="305"/>
        <end position="326"/>
    </location>
</feature>